<evidence type="ECO:0000313" key="2">
    <source>
        <dbReference type="Proteomes" id="UP000004621"/>
    </source>
</evidence>
<gene>
    <name evidence="1" type="ORF">NEISUBOT_03025</name>
</gene>
<evidence type="ECO:0000313" key="1">
    <source>
        <dbReference type="EMBL" id="EFC53030.1"/>
    </source>
</evidence>
<accession>A0A9W5N084</accession>
<reference evidence="1 2" key="1">
    <citation type="submission" date="2010-01" db="EMBL/GenBank/DDBJ databases">
        <authorList>
            <person name="Weinstock G."/>
            <person name="Sodergren E."/>
            <person name="Clifton S."/>
            <person name="Fulton L."/>
            <person name="Fulton B."/>
            <person name="Courtney L."/>
            <person name="Fronick C."/>
            <person name="Harrison M."/>
            <person name="Strong C."/>
            <person name="Farmer C."/>
            <person name="Delahaunty K."/>
            <person name="Markovic C."/>
            <person name="Hall O."/>
            <person name="Minx P."/>
            <person name="Tomlinson C."/>
            <person name="Mitreva M."/>
            <person name="Nelson J."/>
            <person name="Hou S."/>
            <person name="Wollam A."/>
            <person name="Pepin K.H."/>
            <person name="Johnson M."/>
            <person name="Bhonagiri V."/>
            <person name="Nash W.E."/>
            <person name="Warren W."/>
            <person name="Chinwalla A."/>
            <person name="Mardis E.R."/>
            <person name="Wilson R.K."/>
        </authorList>
    </citation>
    <scope>NUCLEOTIDE SEQUENCE [LARGE SCALE GENOMIC DNA]</scope>
    <source>
        <strain evidence="1 2">NJ9703</strain>
    </source>
</reference>
<dbReference type="Proteomes" id="UP000004621">
    <property type="component" value="Unassembled WGS sequence"/>
</dbReference>
<name>A0A9W5N084_NEISU</name>
<proteinExistence type="predicted"/>
<dbReference type="EMBL" id="ACEO02000001">
    <property type="protein sequence ID" value="EFC53030.1"/>
    <property type="molecule type" value="Genomic_DNA"/>
</dbReference>
<protein>
    <submittedName>
        <fullName evidence="1">Uncharacterized protein</fullName>
    </submittedName>
</protein>
<organism evidence="1 2">
    <name type="scientific">Neisseria subflava NJ9703</name>
    <dbReference type="NCBI Taxonomy" id="546268"/>
    <lineage>
        <taxon>Bacteria</taxon>
        <taxon>Pseudomonadati</taxon>
        <taxon>Pseudomonadota</taxon>
        <taxon>Betaproteobacteria</taxon>
        <taxon>Neisseriales</taxon>
        <taxon>Neisseriaceae</taxon>
        <taxon>Neisseria</taxon>
    </lineage>
</organism>
<sequence>MAAIVKRKTGFIKYKTGRLKAILLIHRYKIRTSHAIYITIRTPWFENLPH</sequence>
<comment type="caution">
    <text evidence="1">The sequence shown here is derived from an EMBL/GenBank/DDBJ whole genome shotgun (WGS) entry which is preliminary data.</text>
</comment>
<dbReference type="AlphaFoldDB" id="A0A9W5N084"/>